<keyword evidence="1 2" id="KW-0175">Coiled coil</keyword>
<dbReference type="AlphaFoldDB" id="A0A5A9XFP1"/>
<name>A0A5A9XFP1_9BACT</name>
<proteinExistence type="predicted"/>
<protein>
    <submittedName>
        <fullName evidence="3">Cell division protein ZapB</fullName>
    </submittedName>
</protein>
<keyword evidence="3" id="KW-0132">Cell division</keyword>
<dbReference type="GO" id="GO:0005737">
    <property type="term" value="C:cytoplasm"/>
    <property type="evidence" value="ECO:0007669"/>
    <property type="project" value="InterPro"/>
</dbReference>
<dbReference type="Pfam" id="PF06005">
    <property type="entry name" value="ZapB"/>
    <property type="match status" value="1"/>
</dbReference>
<dbReference type="GO" id="GO:0090529">
    <property type="term" value="P:cell septum assembly"/>
    <property type="evidence" value="ECO:0007669"/>
    <property type="project" value="InterPro"/>
</dbReference>
<dbReference type="OrthoDB" id="5397921at2"/>
<organism evidence="3 4">
    <name type="scientific">Oryzomonas rubra</name>
    <dbReference type="NCBI Taxonomy" id="2509454"/>
    <lineage>
        <taxon>Bacteria</taxon>
        <taxon>Pseudomonadati</taxon>
        <taxon>Thermodesulfobacteriota</taxon>
        <taxon>Desulfuromonadia</taxon>
        <taxon>Geobacterales</taxon>
        <taxon>Geobacteraceae</taxon>
        <taxon>Oryzomonas</taxon>
    </lineage>
</organism>
<accession>A0A5A9XFP1</accession>
<dbReference type="Gene3D" id="1.20.5.340">
    <property type="match status" value="1"/>
</dbReference>
<evidence type="ECO:0000256" key="1">
    <source>
        <dbReference type="ARBA" id="ARBA00023054"/>
    </source>
</evidence>
<dbReference type="Proteomes" id="UP000324298">
    <property type="component" value="Unassembled WGS sequence"/>
</dbReference>
<gene>
    <name evidence="3" type="primary">zapB</name>
    <name evidence="3" type="ORF">ET418_10455</name>
</gene>
<dbReference type="GO" id="GO:0043093">
    <property type="term" value="P:FtsZ-dependent cytokinesis"/>
    <property type="evidence" value="ECO:0007669"/>
    <property type="project" value="InterPro"/>
</dbReference>
<evidence type="ECO:0000313" key="4">
    <source>
        <dbReference type="Proteomes" id="UP000324298"/>
    </source>
</evidence>
<evidence type="ECO:0000256" key="2">
    <source>
        <dbReference type="SAM" id="Coils"/>
    </source>
</evidence>
<comment type="caution">
    <text evidence="3">The sequence shown here is derived from an EMBL/GenBank/DDBJ whole genome shotgun (WGS) entry which is preliminary data.</text>
</comment>
<dbReference type="InterPro" id="IPR009252">
    <property type="entry name" value="Cell_div_ZapB"/>
</dbReference>
<sequence>MDQELFTALEKKVDDLLDKYSSLKADNARLAEENGRLLSEREGLKSRVDAILGKLEGI</sequence>
<dbReference type="EMBL" id="SRSD01000005">
    <property type="protein sequence ID" value="KAA0891846.1"/>
    <property type="molecule type" value="Genomic_DNA"/>
</dbReference>
<evidence type="ECO:0000313" key="3">
    <source>
        <dbReference type="EMBL" id="KAA0891846.1"/>
    </source>
</evidence>
<reference evidence="3 4" key="1">
    <citation type="submission" date="2019-04" db="EMBL/GenBank/DDBJ databases">
        <title>Geobacter ruber sp. nov., ferric-reducing bacteria isolated from paddy soil.</title>
        <authorList>
            <person name="Xu Z."/>
            <person name="Masuda Y."/>
            <person name="Itoh H."/>
            <person name="Senoo K."/>
        </authorList>
    </citation>
    <scope>NUCLEOTIDE SEQUENCE [LARGE SCALE GENOMIC DNA]</scope>
    <source>
        <strain evidence="3 4">Red88</strain>
    </source>
</reference>
<keyword evidence="3" id="KW-0131">Cell cycle</keyword>
<keyword evidence="4" id="KW-1185">Reference proteome</keyword>
<feature type="coiled-coil region" evidence="2">
    <location>
        <begin position="6"/>
        <end position="47"/>
    </location>
</feature>
<dbReference type="RefSeq" id="WP_149307545.1">
    <property type="nucleotide sequence ID" value="NZ_SRSD01000005.1"/>
</dbReference>